<dbReference type="AlphaFoldDB" id="A0A7W5K629"/>
<dbReference type="NCBIfam" id="NF047646">
    <property type="entry name" value="REP_Tyr_transpos"/>
    <property type="match status" value="1"/>
</dbReference>
<dbReference type="RefSeq" id="WP_183334368.1">
    <property type="nucleotide sequence ID" value="NZ_JACHZF010000044.1"/>
</dbReference>
<name>A0A7W5K629_9GAMM</name>
<protein>
    <submittedName>
        <fullName evidence="2">REP element-mobilizing transposase RayT</fullName>
    </submittedName>
</protein>
<sequence>MNPPRSHALRKGRQSLPGHCYLVTIVTRNRRPWFRDPAIARIACRNLYAEVVSRHGETLAYVVMPDHLHWLLKLEDNLEDAVRVYKARVSLMAGEKLWQRGFHDHGIRREEDLRRVARYVVANPLRAGLVDDIRDYPYWNAVWL</sequence>
<evidence type="ECO:0000259" key="1">
    <source>
        <dbReference type="SMART" id="SM01321"/>
    </source>
</evidence>
<comment type="caution">
    <text evidence="2">The sequence shown here is derived from an EMBL/GenBank/DDBJ whole genome shotgun (WGS) entry which is preliminary data.</text>
</comment>
<organism evidence="2 3">
    <name type="scientific">Halomonas campaniensis</name>
    <dbReference type="NCBI Taxonomy" id="213554"/>
    <lineage>
        <taxon>Bacteria</taxon>
        <taxon>Pseudomonadati</taxon>
        <taxon>Pseudomonadota</taxon>
        <taxon>Gammaproteobacteria</taxon>
        <taxon>Oceanospirillales</taxon>
        <taxon>Halomonadaceae</taxon>
        <taxon>Halomonas</taxon>
    </lineage>
</organism>
<dbReference type="Proteomes" id="UP000553442">
    <property type="component" value="Unassembled WGS sequence"/>
</dbReference>
<dbReference type="InterPro" id="IPR052715">
    <property type="entry name" value="RAYT_transposase"/>
</dbReference>
<dbReference type="InterPro" id="IPR036515">
    <property type="entry name" value="Transposase_17_sf"/>
</dbReference>
<dbReference type="GO" id="GO:0004803">
    <property type="term" value="F:transposase activity"/>
    <property type="evidence" value="ECO:0007669"/>
    <property type="project" value="InterPro"/>
</dbReference>
<gene>
    <name evidence="2" type="ORF">BDK63_003554</name>
</gene>
<keyword evidence="3" id="KW-1185">Reference proteome</keyword>
<dbReference type="GO" id="GO:0043565">
    <property type="term" value="F:sequence-specific DNA binding"/>
    <property type="evidence" value="ECO:0007669"/>
    <property type="project" value="TreeGrafter"/>
</dbReference>
<feature type="domain" description="Transposase IS200-like" evidence="1">
    <location>
        <begin position="16"/>
        <end position="123"/>
    </location>
</feature>
<dbReference type="SUPFAM" id="SSF143422">
    <property type="entry name" value="Transposase IS200-like"/>
    <property type="match status" value="1"/>
</dbReference>
<dbReference type="EMBL" id="JACHZF010000044">
    <property type="protein sequence ID" value="MBB3332654.1"/>
    <property type="molecule type" value="Genomic_DNA"/>
</dbReference>
<dbReference type="PANTHER" id="PTHR36966:SF1">
    <property type="entry name" value="REP-ASSOCIATED TYROSINE TRANSPOSASE"/>
    <property type="match status" value="1"/>
</dbReference>
<accession>A0A7W5K629</accession>
<dbReference type="Gene3D" id="3.30.70.1290">
    <property type="entry name" value="Transposase IS200-like"/>
    <property type="match status" value="1"/>
</dbReference>
<evidence type="ECO:0000313" key="2">
    <source>
        <dbReference type="EMBL" id="MBB3332654.1"/>
    </source>
</evidence>
<reference evidence="2 3" key="1">
    <citation type="submission" date="2020-08" db="EMBL/GenBank/DDBJ databases">
        <title>Genomic Encyclopedia of Archaeal and Bacterial Type Strains, Phase II (KMG-II): from individual species to whole genera.</title>
        <authorList>
            <person name="Goeker M."/>
        </authorList>
    </citation>
    <scope>NUCLEOTIDE SEQUENCE [LARGE SCALE GENOMIC DNA]</scope>
    <source>
        <strain evidence="2 3">5AG</strain>
    </source>
</reference>
<dbReference type="GO" id="GO:0006313">
    <property type="term" value="P:DNA transposition"/>
    <property type="evidence" value="ECO:0007669"/>
    <property type="project" value="InterPro"/>
</dbReference>
<dbReference type="PANTHER" id="PTHR36966">
    <property type="entry name" value="REP-ASSOCIATED TYROSINE TRANSPOSASE"/>
    <property type="match status" value="1"/>
</dbReference>
<dbReference type="InterPro" id="IPR002686">
    <property type="entry name" value="Transposase_17"/>
</dbReference>
<evidence type="ECO:0000313" key="3">
    <source>
        <dbReference type="Proteomes" id="UP000553442"/>
    </source>
</evidence>
<dbReference type="SMART" id="SM01321">
    <property type="entry name" value="Y1_Tnp"/>
    <property type="match status" value="1"/>
</dbReference>
<proteinExistence type="predicted"/>